<evidence type="ECO:0000313" key="2">
    <source>
        <dbReference type="EMBL" id="CDW46452.1"/>
    </source>
</evidence>
<reference evidence="2" key="1">
    <citation type="submission" date="2014-05" db="EMBL/GenBank/DDBJ databases">
        <authorList>
            <person name="Chronopoulou M."/>
        </authorList>
    </citation>
    <scope>NUCLEOTIDE SEQUENCE</scope>
    <source>
        <tissue evidence="2">Whole organism</tissue>
    </source>
</reference>
<feature type="signal peptide" evidence="1">
    <location>
        <begin position="1"/>
        <end position="21"/>
    </location>
</feature>
<organism evidence="2">
    <name type="scientific">Lepeophtheirus salmonis</name>
    <name type="common">Salmon louse</name>
    <name type="synonym">Caligus salmonis</name>
    <dbReference type="NCBI Taxonomy" id="72036"/>
    <lineage>
        <taxon>Eukaryota</taxon>
        <taxon>Metazoa</taxon>
        <taxon>Ecdysozoa</taxon>
        <taxon>Arthropoda</taxon>
        <taxon>Crustacea</taxon>
        <taxon>Multicrustacea</taxon>
        <taxon>Hexanauplia</taxon>
        <taxon>Copepoda</taxon>
        <taxon>Siphonostomatoida</taxon>
        <taxon>Caligidae</taxon>
        <taxon>Lepeophtheirus</taxon>
    </lineage>
</organism>
<dbReference type="OrthoDB" id="6339724at2759"/>
<dbReference type="Pfam" id="PF07841">
    <property type="entry name" value="DM4_12"/>
    <property type="match status" value="1"/>
</dbReference>
<dbReference type="SMART" id="SM00718">
    <property type="entry name" value="DM4_12"/>
    <property type="match status" value="1"/>
</dbReference>
<feature type="chain" id="PRO_5005489502" evidence="1">
    <location>
        <begin position="22"/>
        <end position="251"/>
    </location>
</feature>
<name>A0A0K2V8H6_LEPSM</name>
<dbReference type="PANTHER" id="PTHR21398:SF6">
    <property type="entry name" value="AGAP007094-PA"/>
    <property type="match status" value="1"/>
</dbReference>
<accession>A0A0K2V8H6</accession>
<dbReference type="PANTHER" id="PTHR21398">
    <property type="entry name" value="AGAP007094-PA"/>
    <property type="match status" value="1"/>
</dbReference>
<dbReference type="OMA" id="ICEIAQF"/>
<evidence type="ECO:0000256" key="1">
    <source>
        <dbReference type="SAM" id="SignalP"/>
    </source>
</evidence>
<sequence length="251" mass="27606">MKLDLSSLCIIFCTVPLTVFSVPTSSSSSLNASLSAVPTQRISNISTSLSRKRRFVFDSNFLSETTFKVTFAFAFPVGDFTLTSSLPITYTFGTGELSRENGKKYEQDSFKGRSLQSSETVYSILSTAEQYITRLGGGINGHACVLRAICEIAQFPEHEDGFLGEIANLIVNGNKKGGLNSFFSRESNVYQEAYHKGSYDGNCSKYQESCSISFFDFVQSNNQGHNNAHADKLFGLYKDADPSMNSIDGTY</sequence>
<dbReference type="InterPro" id="IPR006631">
    <property type="entry name" value="DM4_12"/>
</dbReference>
<protein>
    <submittedName>
        <fullName evidence="2">Putative LOC101745998 [Bombyx mori]</fullName>
    </submittedName>
</protein>
<keyword evidence="1" id="KW-0732">Signal</keyword>
<dbReference type="EMBL" id="HACA01029091">
    <property type="protein sequence ID" value="CDW46452.1"/>
    <property type="molecule type" value="Transcribed_RNA"/>
</dbReference>
<proteinExistence type="predicted"/>
<dbReference type="AlphaFoldDB" id="A0A0K2V8H6"/>